<dbReference type="InterPro" id="IPR047198">
    <property type="entry name" value="DDP-like_NUDIX"/>
</dbReference>
<evidence type="ECO:0000256" key="6">
    <source>
        <dbReference type="ARBA" id="ARBA00022842"/>
    </source>
</evidence>
<sequence length="211" mass="23854">MSSLSARTGRHKQRYQDHLRLVAGCIPYKLDKNVQDKNCRVEDSVRVLMISTPNRKDLVFPKGGWEDDETLDQAACREAMEEAGVTGLLGENPLGVWEFRSKSSQNSGSLLGGCKGYMFALKVTEELDHWPGQASYKRKWLSTEEAFEFCRYEWMREALKMFQASLSKDNAHGKEEEPTESDQMLSSGCFVKTSGVQHLEESSAKPCLMTI</sequence>
<dbReference type="PROSITE" id="PS00893">
    <property type="entry name" value="NUDIX_BOX"/>
    <property type="match status" value="1"/>
</dbReference>
<keyword evidence="5" id="KW-0378">Hydrolase</keyword>
<reference evidence="11" key="1">
    <citation type="journal article" date="2016" name="Nat. Biotechnol.">
        <title>Sequencing wild and cultivated cassava and related species reveals extensive interspecific hybridization and genetic diversity.</title>
        <authorList>
            <person name="Bredeson J.V."/>
            <person name="Lyons J.B."/>
            <person name="Prochnik S.E."/>
            <person name="Wu G.A."/>
            <person name="Ha C.M."/>
            <person name="Edsinger-Gonzales E."/>
            <person name="Grimwood J."/>
            <person name="Schmutz J."/>
            <person name="Rabbi I.Y."/>
            <person name="Egesi C."/>
            <person name="Nauluvula P."/>
            <person name="Lebot V."/>
            <person name="Ndunguru J."/>
            <person name="Mkamilo G."/>
            <person name="Bart R.S."/>
            <person name="Setter T.L."/>
            <person name="Gleadow R.M."/>
            <person name="Kulakow P."/>
            <person name="Ferguson M.E."/>
            <person name="Rounsley S."/>
            <person name="Rokhsar D.S."/>
        </authorList>
    </citation>
    <scope>NUCLEOTIDE SEQUENCE [LARGE SCALE GENOMIC DNA]</scope>
    <source>
        <strain evidence="11">cv. AM560-2</strain>
    </source>
</reference>
<keyword evidence="4" id="KW-0479">Metal-binding</keyword>
<evidence type="ECO:0000256" key="7">
    <source>
        <dbReference type="ARBA" id="ARBA00022946"/>
    </source>
</evidence>
<comment type="subcellular location">
    <subcellularLocation>
        <location evidence="2">Mitochondrion</location>
    </subcellularLocation>
</comment>
<dbReference type="EMBL" id="CM004394">
    <property type="protein sequence ID" value="OAY43809.1"/>
    <property type="molecule type" value="Genomic_DNA"/>
</dbReference>
<protein>
    <recommendedName>
        <fullName evidence="9">Nudix hydrolase domain-containing protein</fullName>
    </recommendedName>
</protein>
<dbReference type="SUPFAM" id="SSF55811">
    <property type="entry name" value="Nudix"/>
    <property type="match status" value="1"/>
</dbReference>
<evidence type="ECO:0000256" key="2">
    <source>
        <dbReference type="ARBA" id="ARBA00004173"/>
    </source>
</evidence>
<evidence type="ECO:0000259" key="9">
    <source>
        <dbReference type="PROSITE" id="PS51462"/>
    </source>
</evidence>
<dbReference type="Pfam" id="PF00293">
    <property type="entry name" value="NUDIX"/>
    <property type="match status" value="1"/>
</dbReference>
<keyword evidence="7" id="KW-0809">Transit peptide</keyword>
<keyword evidence="11" id="KW-1185">Reference proteome</keyword>
<dbReference type="PANTHER" id="PTHR12629:SF71">
    <property type="entry name" value="HYDROLASE 13, MITOCHONDRIAL, PUTATIVE, EXPRESSED-RELATED"/>
    <property type="match status" value="1"/>
</dbReference>
<evidence type="ECO:0000256" key="3">
    <source>
        <dbReference type="ARBA" id="ARBA00005582"/>
    </source>
</evidence>
<organism evidence="10 11">
    <name type="scientific">Manihot esculenta</name>
    <name type="common">Cassava</name>
    <name type="synonym">Jatropha manihot</name>
    <dbReference type="NCBI Taxonomy" id="3983"/>
    <lineage>
        <taxon>Eukaryota</taxon>
        <taxon>Viridiplantae</taxon>
        <taxon>Streptophyta</taxon>
        <taxon>Embryophyta</taxon>
        <taxon>Tracheophyta</taxon>
        <taxon>Spermatophyta</taxon>
        <taxon>Magnoliopsida</taxon>
        <taxon>eudicotyledons</taxon>
        <taxon>Gunneridae</taxon>
        <taxon>Pentapetalae</taxon>
        <taxon>rosids</taxon>
        <taxon>fabids</taxon>
        <taxon>Malpighiales</taxon>
        <taxon>Euphorbiaceae</taxon>
        <taxon>Crotonoideae</taxon>
        <taxon>Manihoteae</taxon>
        <taxon>Manihot</taxon>
    </lineage>
</organism>
<dbReference type="Proteomes" id="UP000091857">
    <property type="component" value="Chromosome 8"/>
</dbReference>
<comment type="cofactor">
    <cofactor evidence="1">
        <name>Mg(2+)</name>
        <dbReference type="ChEBI" id="CHEBI:18420"/>
    </cofactor>
</comment>
<evidence type="ECO:0000256" key="4">
    <source>
        <dbReference type="ARBA" id="ARBA00022723"/>
    </source>
</evidence>
<dbReference type="GO" id="GO:0005739">
    <property type="term" value="C:mitochondrion"/>
    <property type="evidence" value="ECO:0007669"/>
    <property type="project" value="UniProtKB-SubCell"/>
</dbReference>
<dbReference type="InterPro" id="IPR020084">
    <property type="entry name" value="NUDIX_hydrolase_CS"/>
</dbReference>
<dbReference type="OrthoDB" id="2011998at2759"/>
<dbReference type="GO" id="GO:0005737">
    <property type="term" value="C:cytoplasm"/>
    <property type="evidence" value="ECO:0000318"/>
    <property type="project" value="GO_Central"/>
</dbReference>
<dbReference type="GO" id="GO:0005634">
    <property type="term" value="C:nucleus"/>
    <property type="evidence" value="ECO:0000318"/>
    <property type="project" value="GO_Central"/>
</dbReference>
<accession>A0A2C9VGL4</accession>
<dbReference type="STRING" id="3983.A0A2C9VGL4"/>
<comment type="similarity">
    <text evidence="3">Belongs to the Nudix hydrolase family.</text>
</comment>
<dbReference type="FunFam" id="3.90.79.10:FF:000030">
    <property type="entry name" value="Nudix hydrolase 13 mitochondrial"/>
    <property type="match status" value="1"/>
</dbReference>
<keyword evidence="8" id="KW-0496">Mitochondrion</keyword>
<evidence type="ECO:0000256" key="1">
    <source>
        <dbReference type="ARBA" id="ARBA00001946"/>
    </source>
</evidence>
<dbReference type="InterPro" id="IPR000086">
    <property type="entry name" value="NUDIX_hydrolase_dom"/>
</dbReference>
<comment type="caution">
    <text evidence="10">The sequence shown here is derived from an EMBL/GenBank/DDBJ whole genome shotgun (WGS) entry which is preliminary data.</text>
</comment>
<dbReference type="GO" id="GO:0046872">
    <property type="term" value="F:metal ion binding"/>
    <property type="evidence" value="ECO:0007669"/>
    <property type="project" value="UniProtKB-KW"/>
</dbReference>
<keyword evidence="6" id="KW-0460">Magnesium</keyword>
<evidence type="ECO:0000313" key="10">
    <source>
        <dbReference type="EMBL" id="OAY43809.1"/>
    </source>
</evidence>
<dbReference type="InterPro" id="IPR015797">
    <property type="entry name" value="NUDIX_hydrolase-like_dom_sf"/>
</dbReference>
<dbReference type="PANTHER" id="PTHR12629">
    <property type="entry name" value="DIPHOSPHOINOSITOL POLYPHOSPHATE PHOSPHOHYDROLASE"/>
    <property type="match status" value="1"/>
</dbReference>
<dbReference type="CDD" id="cd04666">
    <property type="entry name" value="NUDIX_DIPP2_like_Nudt4"/>
    <property type="match status" value="1"/>
</dbReference>
<evidence type="ECO:0000256" key="5">
    <source>
        <dbReference type="ARBA" id="ARBA00022801"/>
    </source>
</evidence>
<dbReference type="Gene3D" id="3.90.79.10">
    <property type="entry name" value="Nucleoside Triphosphate Pyrophosphohydrolase"/>
    <property type="match status" value="1"/>
</dbReference>
<dbReference type="AlphaFoldDB" id="A0A2C9VGL4"/>
<dbReference type="PROSITE" id="PS51462">
    <property type="entry name" value="NUDIX"/>
    <property type="match status" value="1"/>
</dbReference>
<dbReference type="Gramene" id="Manes.08G099900.1.v8.1">
    <property type="protein sequence ID" value="Manes.08G099900.1.v8.1.CDS"/>
    <property type="gene ID" value="Manes.08G099900.v8.1"/>
</dbReference>
<evidence type="ECO:0000256" key="8">
    <source>
        <dbReference type="ARBA" id="ARBA00023128"/>
    </source>
</evidence>
<evidence type="ECO:0000313" key="11">
    <source>
        <dbReference type="Proteomes" id="UP000091857"/>
    </source>
</evidence>
<dbReference type="GO" id="GO:0016462">
    <property type="term" value="F:pyrophosphatase activity"/>
    <property type="evidence" value="ECO:0007669"/>
    <property type="project" value="InterPro"/>
</dbReference>
<name>A0A2C9VGL4_MANES</name>
<proteinExistence type="inferred from homology"/>
<gene>
    <name evidence="10" type="ORF">MANES_08G099900v8</name>
</gene>
<feature type="domain" description="Nudix hydrolase" evidence="9">
    <location>
        <begin position="18"/>
        <end position="163"/>
    </location>
</feature>